<protein>
    <submittedName>
        <fullName evidence="9">H(+)/Cl(-) exchange transporter ClcA</fullName>
    </submittedName>
</protein>
<dbReference type="GO" id="GO:0005886">
    <property type="term" value="C:plasma membrane"/>
    <property type="evidence" value="ECO:0007669"/>
    <property type="project" value="TreeGrafter"/>
</dbReference>
<dbReference type="PANTHER" id="PTHR45711:SF6">
    <property type="entry name" value="CHLORIDE CHANNEL PROTEIN"/>
    <property type="match status" value="1"/>
</dbReference>
<feature type="transmembrane region" description="Helical" evidence="8">
    <location>
        <begin position="289"/>
        <end position="307"/>
    </location>
</feature>
<dbReference type="RefSeq" id="WP_306099814.1">
    <property type="nucleotide sequence ID" value="NZ_CP162602.1"/>
</dbReference>
<evidence type="ECO:0000256" key="5">
    <source>
        <dbReference type="ARBA" id="ARBA00023065"/>
    </source>
</evidence>
<dbReference type="EMBL" id="CP162602">
    <property type="protein sequence ID" value="XDK26900.1"/>
    <property type="molecule type" value="Genomic_DNA"/>
</dbReference>
<feature type="transmembrane region" description="Helical" evidence="8">
    <location>
        <begin position="250"/>
        <end position="268"/>
    </location>
</feature>
<accession>A0AB39HK39</accession>
<dbReference type="PANTHER" id="PTHR45711">
    <property type="entry name" value="CHLORIDE CHANNEL PROTEIN"/>
    <property type="match status" value="1"/>
</dbReference>
<keyword evidence="4 8" id="KW-1133">Transmembrane helix</keyword>
<evidence type="ECO:0000256" key="8">
    <source>
        <dbReference type="SAM" id="Phobius"/>
    </source>
</evidence>
<evidence type="ECO:0000256" key="2">
    <source>
        <dbReference type="ARBA" id="ARBA00022448"/>
    </source>
</evidence>
<evidence type="ECO:0000256" key="7">
    <source>
        <dbReference type="ARBA" id="ARBA00023214"/>
    </source>
</evidence>
<evidence type="ECO:0000256" key="6">
    <source>
        <dbReference type="ARBA" id="ARBA00023136"/>
    </source>
</evidence>
<evidence type="ECO:0000313" key="9">
    <source>
        <dbReference type="EMBL" id="XDK26900.1"/>
    </source>
</evidence>
<evidence type="ECO:0000256" key="1">
    <source>
        <dbReference type="ARBA" id="ARBA00004141"/>
    </source>
</evidence>
<dbReference type="InterPro" id="IPR001807">
    <property type="entry name" value="ClC"/>
</dbReference>
<feature type="transmembrane region" description="Helical" evidence="8">
    <location>
        <begin position="122"/>
        <end position="143"/>
    </location>
</feature>
<name>A0AB39HK39_9VIBR</name>
<dbReference type="NCBIfam" id="NF003640">
    <property type="entry name" value="PRK05277.1"/>
    <property type="match status" value="1"/>
</dbReference>
<feature type="transmembrane region" description="Helical" evidence="8">
    <location>
        <begin position="31"/>
        <end position="51"/>
    </location>
</feature>
<keyword evidence="2" id="KW-0813">Transport</keyword>
<keyword evidence="3 8" id="KW-0812">Transmembrane</keyword>
<keyword evidence="7" id="KW-0868">Chloride</keyword>
<proteinExistence type="predicted"/>
<geneLocation type="plasmid" evidence="9">
    <name>p-HB236076</name>
</geneLocation>
<dbReference type="InterPro" id="IPR014743">
    <property type="entry name" value="Cl-channel_core"/>
</dbReference>
<dbReference type="Pfam" id="PF00654">
    <property type="entry name" value="Voltage_CLC"/>
    <property type="match status" value="1"/>
</dbReference>
<feature type="transmembrane region" description="Helical" evidence="8">
    <location>
        <begin position="354"/>
        <end position="373"/>
    </location>
</feature>
<dbReference type="KEGG" id="vih:AB0763_14040"/>
<feature type="transmembrane region" description="Helical" evidence="8">
    <location>
        <begin position="211"/>
        <end position="230"/>
    </location>
</feature>
<evidence type="ECO:0000256" key="4">
    <source>
        <dbReference type="ARBA" id="ARBA00022989"/>
    </source>
</evidence>
<dbReference type="CDD" id="cd01031">
    <property type="entry name" value="EriC"/>
    <property type="match status" value="1"/>
</dbReference>
<dbReference type="GO" id="GO:0005247">
    <property type="term" value="F:voltage-gated chloride channel activity"/>
    <property type="evidence" value="ECO:0007669"/>
    <property type="project" value="TreeGrafter"/>
</dbReference>
<dbReference type="PRINTS" id="PR00762">
    <property type="entry name" value="CLCHANNEL"/>
</dbReference>
<keyword evidence="9" id="KW-0614">Plasmid</keyword>
<reference evidence="9" key="1">
    <citation type="submission" date="2024-07" db="EMBL/GenBank/DDBJ databases">
        <title>Genome Analysis of a Potential Novel Vibrio Species Secreting pH- and Thermo-stable Alginate Lyase and its Application in Producing Alginate Oligosaccharides.</title>
        <authorList>
            <person name="Huang H."/>
            <person name="Bao K."/>
        </authorList>
    </citation>
    <scope>NUCLEOTIDE SEQUENCE</scope>
    <source>
        <strain evidence="9">HB236076</strain>
        <plasmid evidence="9">p-HB236076</plasmid>
    </source>
</reference>
<feature type="transmembrane region" description="Helical" evidence="8">
    <location>
        <begin position="175"/>
        <end position="199"/>
    </location>
</feature>
<dbReference type="SUPFAM" id="SSF81340">
    <property type="entry name" value="Clc chloride channel"/>
    <property type="match status" value="1"/>
</dbReference>
<sequence length="478" mass="51387">MSKSERSIHSALFKSPKDTLNQFISRRPPSVSTLLLSVLVGCGAGIVGTLFEKAVHLVSSTRTEWLKAEITAFLPLWAVAILISASLAFVGYYLVHRFCPEAGGSGIPEIEGAMDNIRPLRWWRVLPVKFIGGMGALGSGMVLGREGPTVQMGGAVGRMISDVFRVKQDDSRHTLLAAGAAGGLAAAFNAPLAGILFVIEEMRPQFRYSLISIKAVIMSSILATLVFRLFNGQQAVITMPQYQAPELSTLWLFLVLGALFGFFGVIFNRCITFSQDSLVKLHKNNRRRYLTLGTTLGGVFGLLLIYLPELTGGGIELIPAVTNGDYSIALLILIFFGRMLTTLVCFGSGAPGGVFAPMLALGTLFGYAFGAVAQSLWPSLPIEPGMFAIAGMGALFAATVRAPITGIVLVIEMTNNYYLILPLIITALGATLLAQALGGQPIYSQLLNRTLRNEKLQKQELPFEQNEVKSAEPSAKAP</sequence>
<comment type="subcellular location">
    <subcellularLocation>
        <location evidence="1">Membrane</location>
        <topology evidence="1">Multi-pass membrane protein</topology>
    </subcellularLocation>
</comment>
<evidence type="ECO:0000256" key="3">
    <source>
        <dbReference type="ARBA" id="ARBA00022692"/>
    </source>
</evidence>
<dbReference type="AlphaFoldDB" id="A0AB39HK39"/>
<gene>
    <name evidence="9" type="primary">clcA</name>
    <name evidence="9" type="ORF">AB0763_14040</name>
</gene>
<keyword evidence="6 8" id="KW-0472">Membrane</keyword>
<feature type="transmembrane region" description="Helical" evidence="8">
    <location>
        <begin position="385"/>
        <end position="410"/>
    </location>
</feature>
<feature type="transmembrane region" description="Helical" evidence="8">
    <location>
        <begin position="327"/>
        <end position="347"/>
    </location>
</feature>
<organism evidence="9">
    <name type="scientific">Vibrio sp. HB236076</name>
    <dbReference type="NCBI Taxonomy" id="3232307"/>
    <lineage>
        <taxon>Bacteria</taxon>
        <taxon>Pseudomonadati</taxon>
        <taxon>Pseudomonadota</taxon>
        <taxon>Gammaproteobacteria</taxon>
        <taxon>Vibrionales</taxon>
        <taxon>Vibrionaceae</taxon>
        <taxon>Vibrio</taxon>
    </lineage>
</organism>
<keyword evidence="5" id="KW-0406">Ion transport</keyword>
<dbReference type="Gene3D" id="1.10.3080.10">
    <property type="entry name" value="Clc chloride channel"/>
    <property type="match status" value="1"/>
</dbReference>
<feature type="transmembrane region" description="Helical" evidence="8">
    <location>
        <begin position="71"/>
        <end position="95"/>
    </location>
</feature>
<feature type="transmembrane region" description="Helical" evidence="8">
    <location>
        <begin position="417"/>
        <end position="437"/>
    </location>
</feature>